<dbReference type="Pfam" id="PF13252">
    <property type="entry name" value="Phage_capsid_3"/>
    <property type="match status" value="1"/>
</dbReference>
<dbReference type="EMBL" id="JAQBIE010000024">
    <property type="protein sequence ID" value="MDB6178999.1"/>
    <property type="molecule type" value="Genomic_DNA"/>
</dbReference>
<sequence length="370" mass="40481">MQTIVGVNDPRAVKRWANALAADTEKQMYFTRFIGKGENNMIERKVELESDAGDRVSFDLSMRLRGGMSYGDEPVEGREESLTLYTDEVLIDQARKGADAGGRMSRKRTLHDLRMIAKDRTAEYVAEWGDELFMVYLSGDAAMSAANEDAKIKGPFAGNPIQAPDPAHMAYGGSANSKATLTSANKMTRDLIERVSVIPRMMNAIDPDTVKMSPITVEGGGKHFVTLMSPWQMHDMRTEAGERSWSEMQKAAAGAEGRKNPIFTGSAGMINNVVLHEHENVRRFTDYGAGQDVHAARALFLGRQAGVVAYGEAGNKTRFQWTEETKDAGNRVAIYAGCIMGAKKTRFNGRDFGVIAVDTASTNPNPVIAA</sequence>
<organism evidence="1 2">
    <name type="scientific">Paracoccus onchidii</name>
    <dbReference type="NCBI Taxonomy" id="3017813"/>
    <lineage>
        <taxon>Bacteria</taxon>
        <taxon>Pseudomonadati</taxon>
        <taxon>Pseudomonadota</taxon>
        <taxon>Alphaproteobacteria</taxon>
        <taxon>Rhodobacterales</taxon>
        <taxon>Paracoccaceae</taxon>
        <taxon>Paracoccus</taxon>
    </lineage>
</organism>
<evidence type="ECO:0000313" key="1">
    <source>
        <dbReference type="EMBL" id="MDB6178999.1"/>
    </source>
</evidence>
<keyword evidence="2" id="KW-1185">Reference proteome</keyword>
<evidence type="ECO:0000313" key="2">
    <source>
        <dbReference type="Proteomes" id="UP001165641"/>
    </source>
</evidence>
<protein>
    <submittedName>
        <fullName evidence="1">N4-gp56 family major capsid protein</fullName>
    </submittedName>
</protein>
<dbReference type="NCBIfam" id="TIGR04387">
    <property type="entry name" value="capsid_maj_N4"/>
    <property type="match status" value="1"/>
</dbReference>
<accession>A0ABT4ZIE2</accession>
<dbReference type="RefSeq" id="WP_271890115.1">
    <property type="nucleotide sequence ID" value="NZ_JAQBIE010000024.1"/>
</dbReference>
<dbReference type="InterPro" id="IPR025267">
    <property type="entry name" value="ORF017-like"/>
</dbReference>
<reference evidence="1" key="1">
    <citation type="submission" date="2022-12" db="EMBL/GenBank/DDBJ databases">
        <title>Paracoccus onchidii sp. nov., isolated from a marine invertebrate from the South China Sea.</title>
        <authorList>
            <person name="Xu S."/>
            <person name="Liu Z."/>
            <person name="Xu Y."/>
        </authorList>
    </citation>
    <scope>NUCLEOTIDE SEQUENCE</scope>
    <source>
        <strain evidence="1">Z330</strain>
    </source>
</reference>
<gene>
    <name evidence="1" type="ORF">PAF17_16020</name>
</gene>
<dbReference type="Proteomes" id="UP001165641">
    <property type="component" value="Unassembled WGS sequence"/>
</dbReference>
<comment type="caution">
    <text evidence="1">The sequence shown here is derived from an EMBL/GenBank/DDBJ whole genome shotgun (WGS) entry which is preliminary data.</text>
</comment>
<proteinExistence type="predicted"/>
<name>A0ABT4ZIE2_9RHOB</name>